<dbReference type="STRING" id="1382522.W6MG13"/>
<protein>
    <recommendedName>
        <fullName evidence="5">Cell division control protein 73 C-terminal domain-containing protein</fullName>
    </recommendedName>
</protein>
<dbReference type="InterPro" id="IPR031336">
    <property type="entry name" value="CDC73_C"/>
</dbReference>
<dbReference type="GO" id="GO:0000791">
    <property type="term" value="C:euchromatin"/>
    <property type="evidence" value="ECO:0007669"/>
    <property type="project" value="EnsemblFungi"/>
</dbReference>
<evidence type="ECO:0000256" key="1">
    <source>
        <dbReference type="ARBA" id="ARBA00004123"/>
    </source>
</evidence>
<keyword evidence="4" id="KW-0539">Nucleus</keyword>
<evidence type="ECO:0000256" key="4">
    <source>
        <dbReference type="ARBA" id="ARBA00023242"/>
    </source>
</evidence>
<dbReference type="InterPro" id="IPR007852">
    <property type="entry name" value="Cdc73/Parafibromin"/>
</dbReference>
<dbReference type="OrthoDB" id="2186602at2759"/>
<evidence type="ECO:0000256" key="3">
    <source>
        <dbReference type="ARBA" id="ARBA00023163"/>
    </source>
</evidence>
<dbReference type="InterPro" id="IPR038103">
    <property type="entry name" value="CDC73_C_sf"/>
</dbReference>
<proteinExistence type="inferred from homology"/>
<evidence type="ECO:0000256" key="2">
    <source>
        <dbReference type="ARBA" id="ARBA00010427"/>
    </source>
</evidence>
<dbReference type="GeneID" id="34517773"/>
<evidence type="ECO:0000313" key="7">
    <source>
        <dbReference type="Proteomes" id="UP000019384"/>
    </source>
</evidence>
<feature type="domain" description="Cell division control protein 73 C-terminal" evidence="5">
    <location>
        <begin position="199"/>
        <end position="351"/>
    </location>
</feature>
<dbReference type="GO" id="GO:0031124">
    <property type="term" value="P:mRNA 3'-end processing"/>
    <property type="evidence" value="ECO:0007669"/>
    <property type="project" value="EnsemblFungi"/>
</dbReference>
<dbReference type="PANTHER" id="PTHR12466:SF8">
    <property type="entry name" value="PARAFIBROMIN"/>
    <property type="match status" value="1"/>
</dbReference>
<dbReference type="GO" id="GO:0006368">
    <property type="term" value="P:transcription elongation by RNA polymerase II"/>
    <property type="evidence" value="ECO:0007669"/>
    <property type="project" value="EnsemblFungi"/>
</dbReference>
<organism evidence="6 7">
    <name type="scientific">Kuraishia capsulata CBS 1993</name>
    <dbReference type="NCBI Taxonomy" id="1382522"/>
    <lineage>
        <taxon>Eukaryota</taxon>
        <taxon>Fungi</taxon>
        <taxon>Dikarya</taxon>
        <taxon>Ascomycota</taxon>
        <taxon>Saccharomycotina</taxon>
        <taxon>Pichiomycetes</taxon>
        <taxon>Pichiales</taxon>
        <taxon>Pichiaceae</taxon>
        <taxon>Kuraishia</taxon>
    </lineage>
</organism>
<dbReference type="GO" id="GO:0006362">
    <property type="term" value="P:transcription elongation by RNA polymerase I"/>
    <property type="evidence" value="ECO:0007669"/>
    <property type="project" value="EnsemblFungi"/>
</dbReference>
<dbReference type="RefSeq" id="XP_022456385.1">
    <property type="nucleotide sequence ID" value="XM_022604859.1"/>
</dbReference>
<dbReference type="Gene3D" id="3.40.50.11990">
    <property type="entry name" value="RNA polymerase II accessory factor, Cdc73 C-terminal domain"/>
    <property type="match status" value="1"/>
</dbReference>
<dbReference type="GO" id="GO:0032968">
    <property type="term" value="P:positive regulation of transcription elongation by RNA polymerase II"/>
    <property type="evidence" value="ECO:0007669"/>
    <property type="project" value="EnsemblFungi"/>
</dbReference>
<name>W6MG13_9ASCO</name>
<keyword evidence="7" id="KW-1185">Reference proteome</keyword>
<dbReference type="AlphaFoldDB" id="W6MG13"/>
<dbReference type="GO" id="GO:0090262">
    <property type="term" value="P:regulation of transcription-coupled nucleotide-excision repair"/>
    <property type="evidence" value="ECO:0007669"/>
    <property type="project" value="EnsemblFungi"/>
</dbReference>
<keyword evidence="3" id="KW-0804">Transcription</keyword>
<accession>W6MG13</accession>
<dbReference type="GO" id="GO:0016593">
    <property type="term" value="C:Cdc73/Paf1 complex"/>
    <property type="evidence" value="ECO:0007669"/>
    <property type="project" value="EnsemblFungi"/>
</dbReference>
<evidence type="ECO:0000313" key="6">
    <source>
        <dbReference type="EMBL" id="CDK24368.1"/>
    </source>
</evidence>
<dbReference type="GO" id="GO:0045910">
    <property type="term" value="P:negative regulation of DNA recombination"/>
    <property type="evidence" value="ECO:0007669"/>
    <property type="project" value="EnsemblFungi"/>
</dbReference>
<comment type="similarity">
    <text evidence="2">Belongs to the CDC73 family.</text>
</comment>
<dbReference type="PANTHER" id="PTHR12466">
    <property type="entry name" value="CDC73 DOMAIN PROTEIN"/>
    <property type="match status" value="1"/>
</dbReference>
<dbReference type="HOGENOM" id="CLU_025849_2_0_1"/>
<dbReference type="Proteomes" id="UP000019384">
    <property type="component" value="Unassembled WGS sequence"/>
</dbReference>
<dbReference type="EMBL" id="HG793125">
    <property type="protein sequence ID" value="CDK24368.1"/>
    <property type="molecule type" value="Genomic_DNA"/>
</dbReference>
<sequence length="360" mass="41047">MSSSILKLREFISKKKRDQVKLEPVDDIADATELRVGDEVFGLDEPTQFVTEDKASGESTDHLLRTVYHCLVCQALSTTDYVSQCESKKIPIISFLERTELISWLTGSSSTCQYVTGKTSAKSSEPEPKKRKVEDPFLAEILANERNLIDHNRALRGGKPIDFSSVAKDCENKIIRPLKQQQRKQTAVVKTPSSADRHKRKDPIIILSPAASALMTMANIKDFLELGKFVDPTQVQVSSNNMLILQRKSQRFGKEVKFLVVDNVEKFFTKPEYWDRVVAVFTTGQKWQFKSFKYPDPNVLFQKVKGFYVHYAGDTVPATVKQWNVQVVEIDRNKRFKDRQTSEFVMDSLEKSMSSKGFGR</sequence>
<dbReference type="Pfam" id="PF05179">
    <property type="entry name" value="CDC73_C"/>
    <property type="match status" value="1"/>
</dbReference>
<dbReference type="GO" id="GO:0003682">
    <property type="term" value="F:chromatin binding"/>
    <property type="evidence" value="ECO:0007669"/>
    <property type="project" value="EnsemblFungi"/>
</dbReference>
<comment type="subcellular location">
    <subcellularLocation>
        <location evidence="1">Nucleus</location>
    </subcellularLocation>
</comment>
<gene>
    <name evidence="6" type="ORF">KUCA_T00000329001</name>
</gene>
<reference evidence="6" key="1">
    <citation type="submission" date="2013-12" db="EMBL/GenBank/DDBJ databases">
        <authorList>
            <person name="Genoscope - CEA"/>
        </authorList>
    </citation>
    <scope>NUCLEOTIDE SEQUENCE</scope>
    <source>
        <strain evidence="6">CBS 1993</strain>
    </source>
</reference>
<evidence type="ECO:0000259" key="5">
    <source>
        <dbReference type="Pfam" id="PF05179"/>
    </source>
</evidence>
<reference evidence="6" key="2">
    <citation type="submission" date="2014-02" db="EMBL/GenBank/DDBJ databases">
        <title>Complete DNA sequence of /Kuraishia capsulata/ illustrates novel genomic features among budding yeasts (/Saccharomycotina/).</title>
        <authorList>
            <person name="Morales L."/>
            <person name="Noel B."/>
            <person name="Porcel B."/>
            <person name="Marcet-Houben M."/>
            <person name="Hullo M-F."/>
            <person name="Sacerdot C."/>
            <person name="Tekaia F."/>
            <person name="Leh-Louis V."/>
            <person name="Despons L."/>
            <person name="Khanna V."/>
            <person name="Aury J-M."/>
            <person name="Barbe V."/>
            <person name="Couloux A."/>
            <person name="Labadie K."/>
            <person name="Pelletier E."/>
            <person name="Souciet J-L."/>
            <person name="Boekhout T."/>
            <person name="Gabaldon T."/>
            <person name="Wincker P."/>
            <person name="Dujon B."/>
        </authorList>
    </citation>
    <scope>NUCLEOTIDE SEQUENCE</scope>
    <source>
        <strain evidence="6">CBS 1993</strain>
    </source>
</reference>
<dbReference type="GO" id="GO:2001209">
    <property type="term" value="P:positive regulation of transcription elongation by RNA polymerase I"/>
    <property type="evidence" value="ECO:0007669"/>
    <property type="project" value="EnsemblFungi"/>
</dbReference>
<dbReference type="GO" id="GO:1990269">
    <property type="term" value="F:RNA polymerase II C-terminal domain phosphoserine binding"/>
    <property type="evidence" value="ECO:0007669"/>
    <property type="project" value="EnsemblFungi"/>
</dbReference>